<evidence type="ECO:0000313" key="2">
    <source>
        <dbReference type="EMBL" id="TCK47066.1"/>
    </source>
</evidence>
<reference evidence="2 3" key="1">
    <citation type="submission" date="2019-03" db="EMBL/GenBank/DDBJ databases">
        <title>Genomic Encyclopedia of Type Strains, Phase IV (KMG-IV): sequencing the most valuable type-strain genomes for metagenomic binning, comparative biology and taxonomic classification.</title>
        <authorList>
            <person name="Goeker M."/>
        </authorList>
    </citation>
    <scope>NUCLEOTIDE SEQUENCE [LARGE SCALE GENOMIC DNA]</scope>
    <source>
        <strain evidence="2 3">DSM 18577</strain>
    </source>
</reference>
<organism evidence="2 3">
    <name type="scientific">Celerinatantimonas diazotrophica</name>
    <dbReference type="NCBI Taxonomy" id="412034"/>
    <lineage>
        <taxon>Bacteria</taxon>
        <taxon>Pseudomonadati</taxon>
        <taxon>Pseudomonadota</taxon>
        <taxon>Gammaproteobacteria</taxon>
        <taxon>Celerinatantimonadaceae</taxon>
        <taxon>Celerinatantimonas</taxon>
    </lineage>
</organism>
<feature type="domain" description="EfeO-type cupredoxin-like" evidence="1">
    <location>
        <begin position="18"/>
        <end position="114"/>
    </location>
</feature>
<comment type="caution">
    <text evidence="2">The sequence shown here is derived from an EMBL/GenBank/DDBJ whole genome shotgun (WGS) entry which is preliminary data.</text>
</comment>
<name>A0A4R1J911_9GAMM</name>
<dbReference type="Pfam" id="PF13473">
    <property type="entry name" value="Cupredoxin_1"/>
    <property type="match status" value="1"/>
</dbReference>
<evidence type="ECO:0000313" key="3">
    <source>
        <dbReference type="Proteomes" id="UP000295565"/>
    </source>
</evidence>
<dbReference type="PANTHER" id="PTHR39192:SF1">
    <property type="entry name" value="IRON UPTAKE SYSTEM COMPONENT EFEO"/>
    <property type="match status" value="1"/>
</dbReference>
<protein>
    <submittedName>
        <fullName evidence="2">Cupredoxin-like protein</fullName>
    </submittedName>
</protein>
<dbReference type="InterPro" id="IPR028096">
    <property type="entry name" value="EfeO_Cupredoxin"/>
</dbReference>
<accession>A0A4R1J911</accession>
<keyword evidence="3" id="KW-1185">Reference proteome</keyword>
<proteinExistence type="predicted"/>
<evidence type="ECO:0000259" key="1">
    <source>
        <dbReference type="Pfam" id="PF13473"/>
    </source>
</evidence>
<dbReference type="OrthoDB" id="7348379at2"/>
<dbReference type="AlphaFoldDB" id="A0A4R1J911"/>
<dbReference type="EMBL" id="SMGD01000015">
    <property type="protein sequence ID" value="TCK47066.1"/>
    <property type="molecule type" value="Genomic_DNA"/>
</dbReference>
<dbReference type="InterPro" id="IPR050894">
    <property type="entry name" value="EfeM/EfeO_iron_uptake"/>
</dbReference>
<dbReference type="RefSeq" id="WP_131913534.1">
    <property type="nucleotide sequence ID" value="NZ_OU594967.1"/>
</dbReference>
<sequence length="299" mass="33851">MRNYLIYATIFLSGIFGCVLSVQSKESVNDYHIVVTDHQCQPMSMQIFAGKSRFIIKNKSSRVLEWEILKGVRVVAERENIAPGFYQKMTVDLLPGKYAMTCGLLTNPQGQLVVKVPQGGMDYQVQSKDLIAIASEYKFKLIMRARALSKTLAREPTQLKVADSGQYQLLHLFVRKLSPSTIQNRAPASANYSHLQKQISQWQQLLLHQSMTTRDVIDVLAHAFATYTGEHAAMTQALLQGTEQFVTLIEPVMQHLNPQQLKQFKSDLSQFRTRQNQRTAQQVQRDLHQLSQSLAVGGQ</sequence>
<dbReference type="PANTHER" id="PTHR39192">
    <property type="entry name" value="IRON UPTAKE SYSTEM COMPONENT EFEO"/>
    <property type="match status" value="1"/>
</dbReference>
<dbReference type="Proteomes" id="UP000295565">
    <property type="component" value="Unassembled WGS sequence"/>
</dbReference>
<gene>
    <name evidence="2" type="ORF">EV690_2759</name>
</gene>
<dbReference type="PROSITE" id="PS51257">
    <property type="entry name" value="PROKAR_LIPOPROTEIN"/>
    <property type="match status" value="1"/>
</dbReference>